<protein>
    <submittedName>
        <fullName evidence="2">14087_t:CDS:1</fullName>
    </submittedName>
</protein>
<feature type="domain" description="Protein kinase" evidence="1">
    <location>
        <begin position="907"/>
        <end position="1172"/>
    </location>
</feature>
<name>A0ABN7UE46_GIGMA</name>
<dbReference type="InterPro" id="IPR000719">
    <property type="entry name" value="Prot_kinase_dom"/>
</dbReference>
<dbReference type="Gene3D" id="3.30.200.20">
    <property type="entry name" value="Phosphorylase Kinase, domain 1"/>
    <property type="match status" value="1"/>
</dbReference>
<dbReference type="InterPro" id="IPR050167">
    <property type="entry name" value="Ser_Thr_protein_kinase"/>
</dbReference>
<dbReference type="Pfam" id="PF22693">
    <property type="entry name" value="MACPF_1"/>
    <property type="match status" value="1"/>
</dbReference>
<dbReference type="CDD" id="cd21037">
    <property type="entry name" value="MLKL_NTD"/>
    <property type="match status" value="1"/>
</dbReference>
<keyword evidence="3" id="KW-1185">Reference proteome</keyword>
<dbReference type="Gene3D" id="1.20.930.20">
    <property type="entry name" value="Adaptor protein Cbl, N-terminal domain"/>
    <property type="match status" value="1"/>
</dbReference>
<dbReference type="InterPro" id="IPR011009">
    <property type="entry name" value="Kinase-like_dom_sf"/>
</dbReference>
<dbReference type="Pfam" id="PF07714">
    <property type="entry name" value="PK_Tyr_Ser-Thr"/>
    <property type="match status" value="2"/>
</dbReference>
<dbReference type="SUPFAM" id="SSF56112">
    <property type="entry name" value="Protein kinase-like (PK-like)"/>
    <property type="match status" value="2"/>
</dbReference>
<dbReference type="InterPro" id="IPR059179">
    <property type="entry name" value="MLKL-like_MCAfunc"/>
</dbReference>
<proteinExistence type="predicted"/>
<evidence type="ECO:0000259" key="1">
    <source>
        <dbReference type="PROSITE" id="PS50011"/>
    </source>
</evidence>
<dbReference type="Proteomes" id="UP000789901">
    <property type="component" value="Unassembled WGS sequence"/>
</dbReference>
<organism evidence="2 3">
    <name type="scientific">Gigaspora margarita</name>
    <dbReference type="NCBI Taxonomy" id="4874"/>
    <lineage>
        <taxon>Eukaryota</taxon>
        <taxon>Fungi</taxon>
        <taxon>Fungi incertae sedis</taxon>
        <taxon>Mucoromycota</taxon>
        <taxon>Glomeromycotina</taxon>
        <taxon>Glomeromycetes</taxon>
        <taxon>Diversisporales</taxon>
        <taxon>Gigasporaceae</taxon>
        <taxon>Gigaspora</taxon>
    </lineage>
</organism>
<dbReference type="InterPro" id="IPR036537">
    <property type="entry name" value="Adaptor_Cbl_N_dom_sf"/>
</dbReference>
<dbReference type="InterPro" id="IPR054586">
    <property type="entry name" value="MACPF_1_fungal"/>
</dbReference>
<dbReference type="Gene3D" id="1.10.510.10">
    <property type="entry name" value="Transferase(Phosphotransferase) domain 1"/>
    <property type="match status" value="2"/>
</dbReference>
<gene>
    <name evidence="2" type="ORF">GMARGA_LOCUS5401</name>
</gene>
<accession>A0ABN7UE46</accession>
<reference evidence="2 3" key="1">
    <citation type="submission" date="2021-06" db="EMBL/GenBank/DDBJ databases">
        <authorList>
            <person name="Kallberg Y."/>
            <person name="Tangrot J."/>
            <person name="Rosling A."/>
        </authorList>
    </citation>
    <scope>NUCLEOTIDE SEQUENCE [LARGE SCALE GENOMIC DNA]</scope>
    <source>
        <strain evidence="2 3">120-4 pot B 10/14</strain>
    </source>
</reference>
<sequence length="1404" mass="164708">MDETKKFIKYLKLDHGLRYNDGNFIYTKPLIDESQFKIEEYSKVHIYEPTEEKQTSAWNILSKSVQTLEYGKHELSSDYLPREYLKLIIPVLKITYVGNPLDPSKSHAEKLDRTELTGLCQQFLAGTVLVGGGLIIKNVSDLKNKSTLDTLKAHVIWAINKISRWHKYKKPFFLKKALKFSELYDLDNNPLLDEKQLGDYVNQLFSHEKFSVVAYEKLIPAFASLDKQLQESLTDLYKIPADWFASMNKRLVPGITSFHKEQDTNDWPITINLSHWVKKYHMEYGLLVTRNGLTCSKEKIIEFLCESEFNFSETSLLKIFHIKNPMDLFMNLNRIDIDENQINPFVLLDLANSKIDAVACKIIQEQLKIQICTENDKIKVSNQFKNDIEKALESINPYSKLTNIFDKYGHYFCKNYMLGNSLESMCYSYSELPTDIFINFQRSKVPKELDNLIKEWKNFHSKFEVNAFLDDHSIVKPERIEKWLNENNSMYPETWHVVNRSELIPIWKLLDSNIQKQISELIKKEERILMTGEEVIENEIKYHRIKFGTPLRSNEYQIIGSIVTIDCKKTNLTVKFRLMDCCGFFAIIEERKDSNEAINSKLKICWVLIGEPLNLDHFNHKLSNIKLVSGSKKIKMNQKIVTDTVNIPKQISQNLVFATIFEFQSTNFEPTIEVIINSSTSQQINYTLINHKFEDIEPLLEDIQVSVPFVYNLNWYIIDISEHENLFSWTSVGHEINIITKISAIKKVYENIQYNKRICNSLMDRVDFVDYAITGYLQRNNQMINDFTSLFQVLDRTEIFMKNISQLCSYIVNMNSFEMIFSELINEFSAVFRKLTQVPVNFRNDDDKESFIQDTDLMNKFIAEIENKIINIDSITKTVETLKKSIKNQTSDIESFEITHEKLIDPFIEMANNLRGKKPYVKKKFYNNVEVACKFITIPNNTIDLQRLEIQLFILENLRESSNILRFYGVSKIENSHIIVNEWAELGQLKKVYENYNIDFYAKILVVAGICNGLMYLHSCLILHCEIRCVNILMTRDLAPKISNFEHSRLSDTSCQEIPDVEETLRWMAPEILAQNPYTFSSEIFSFGMLLWELTYEKIPYQDLDAQKILNEVKSGKREILESLPNLVQDQKLEHNAKKLFDDYQYIIKNAWQQEPCDRSSWAQIYKKISYLKSKVPVDYFIKYNPLISKVNKGERRPSVLEEQNEKYIPFENLTNMEKIDDKTYAFSLNLEEYVVCKEFDNKYDEFMQELDIMKRLEGHKRNVIEFIGFSEVNMLTTDKKNLVYYLITEYAEEGDLRLYLENKFDELKDFKKQLQLALGITKGLKYFKCNPQDLKSKIIKENLREKNVPGTPDDYYKLYKNCWETVPSKRPNIQNISTILSKIQPEPGSTNLKLHQPTYAEKL</sequence>
<feature type="domain" description="Protein kinase" evidence="1">
    <location>
        <begin position="1185"/>
        <end position="1404"/>
    </location>
</feature>
<dbReference type="PANTHER" id="PTHR23257">
    <property type="entry name" value="SERINE-THREONINE PROTEIN KINASE"/>
    <property type="match status" value="1"/>
</dbReference>
<dbReference type="InterPro" id="IPR001245">
    <property type="entry name" value="Ser-Thr/Tyr_kinase_cat_dom"/>
</dbReference>
<dbReference type="PROSITE" id="PS50011">
    <property type="entry name" value="PROTEIN_KINASE_DOM"/>
    <property type="match status" value="2"/>
</dbReference>
<evidence type="ECO:0000313" key="3">
    <source>
        <dbReference type="Proteomes" id="UP000789901"/>
    </source>
</evidence>
<evidence type="ECO:0000313" key="2">
    <source>
        <dbReference type="EMBL" id="CAG8569256.1"/>
    </source>
</evidence>
<comment type="caution">
    <text evidence="2">The sequence shown here is derived from an EMBL/GenBank/DDBJ whole genome shotgun (WGS) entry which is preliminary data.</text>
</comment>
<dbReference type="EMBL" id="CAJVQB010002288">
    <property type="protein sequence ID" value="CAG8569256.1"/>
    <property type="molecule type" value="Genomic_DNA"/>
</dbReference>